<dbReference type="RefSeq" id="XP_049265308.1">
    <property type="nucleotide sequence ID" value="XM_049405033.1"/>
</dbReference>
<dbReference type="GO" id="GO:0008298">
    <property type="term" value="P:intracellular mRNA localization"/>
    <property type="evidence" value="ECO:0007669"/>
    <property type="project" value="TreeGrafter"/>
</dbReference>
<keyword evidence="3" id="KW-1185">Reference proteome</keyword>
<dbReference type="GeneID" id="73468186"/>
<evidence type="ECO:0008006" key="4">
    <source>
        <dbReference type="Google" id="ProtNLM"/>
    </source>
</evidence>
<gene>
    <name evidence="2" type="ORF">J8A68_001385</name>
</gene>
<comment type="caution">
    <text evidence="2">The sequence shown here is derived from an EMBL/GenBank/DDBJ whole genome shotgun (WGS) entry which is preliminary data.</text>
</comment>
<sequence>MDNRKVYKSYRDKVKTLTQPYSISNRKLSTKVKGLWNSIKSLSQPSSPPTPTTTAASSIEPFKFPEPQIRIPGSFHVDTTETAVVDKETDKQADDDANTILSNFFKEKGNKPLTDIEYEGVVSLLSKSKQQGKPFKRPHNIDNDDDTIDNSLVSNTTTNINKRQKFDAFSTPQKATQEQQQRHTLRLTPNVTINTPEYNPVYHTIHNDTFDRSSNASFICNRSIPSIKRVYQFSGLPSPYRTRIRAPSLTIAKRKHSRLNDKANKTMNNISMLDNNNNNTSGFTVPSSTTFTGIKPSAPTSSAAKTLLSILDGKDEQQPTTTTITHENNNNSVVDKTDRLKLFSNPYSSCIRPKKSTKVDKAISTEPLTAVAPIANKPISVTASDIEKTILFDKSEPLPCSTTSTSATNKTEKTKESLFDNIEKKKETNGEKVDKLVDEVAKKDGEEKKKPSSFLSNNSKPSAGFTFGAFKATTTNQPKTSELNGNKFGSFSEKADNNKNNTSKPAFSFGNQNNNNINKEIEVEKTLEKPKAMEKKQSISFGSTNGDLTKPSVGSSLGSSTGTATTSSTEFQFPEVEVVKVSLNQEEVEKYKSMFEF</sequence>
<dbReference type="InterPro" id="IPR034432">
    <property type="entry name" value="Nup60"/>
</dbReference>
<name>A0A8J5QI61_9ASCO</name>
<feature type="compositionally biased region" description="Polar residues" evidence="1">
    <location>
        <begin position="538"/>
        <end position="547"/>
    </location>
</feature>
<dbReference type="Proteomes" id="UP000694255">
    <property type="component" value="Unassembled WGS sequence"/>
</dbReference>
<dbReference type="GO" id="GO:0017056">
    <property type="term" value="F:structural constituent of nuclear pore"/>
    <property type="evidence" value="ECO:0007669"/>
    <property type="project" value="InterPro"/>
</dbReference>
<dbReference type="EMBL" id="JAGSYN010000053">
    <property type="protein sequence ID" value="KAG7665076.1"/>
    <property type="molecule type" value="Genomic_DNA"/>
</dbReference>
<dbReference type="GO" id="GO:0006607">
    <property type="term" value="P:NLS-bearing protein import into nucleus"/>
    <property type="evidence" value="ECO:0007669"/>
    <property type="project" value="TreeGrafter"/>
</dbReference>
<protein>
    <recommendedName>
        <fullName evidence="4">Nucleoporin NUP60</fullName>
    </recommendedName>
</protein>
<evidence type="ECO:0000313" key="2">
    <source>
        <dbReference type="EMBL" id="KAG7665076.1"/>
    </source>
</evidence>
<evidence type="ECO:0000313" key="3">
    <source>
        <dbReference type="Proteomes" id="UP000694255"/>
    </source>
</evidence>
<organism evidence="2 3">
    <name type="scientific">[Candida] subhashii</name>
    <dbReference type="NCBI Taxonomy" id="561895"/>
    <lineage>
        <taxon>Eukaryota</taxon>
        <taxon>Fungi</taxon>
        <taxon>Dikarya</taxon>
        <taxon>Ascomycota</taxon>
        <taxon>Saccharomycotina</taxon>
        <taxon>Pichiomycetes</taxon>
        <taxon>Debaryomycetaceae</taxon>
        <taxon>Spathaspora</taxon>
    </lineage>
</organism>
<proteinExistence type="predicted"/>
<accession>A0A8J5QI61</accession>
<dbReference type="PANTHER" id="PTHR28284:SF1">
    <property type="entry name" value="NUCLEOPORIN NUP60"/>
    <property type="match status" value="1"/>
</dbReference>
<dbReference type="PANTHER" id="PTHR28284">
    <property type="entry name" value="NUCLEOPORIN NUP60"/>
    <property type="match status" value="1"/>
</dbReference>
<feature type="compositionally biased region" description="Low complexity" evidence="1">
    <location>
        <begin position="552"/>
        <end position="569"/>
    </location>
</feature>
<dbReference type="AlphaFoldDB" id="A0A8J5QI61"/>
<dbReference type="OrthoDB" id="5370852at2759"/>
<feature type="compositionally biased region" description="Polar residues" evidence="1">
    <location>
        <begin position="476"/>
        <end position="489"/>
    </location>
</feature>
<dbReference type="GO" id="GO:0031990">
    <property type="term" value="P:mRNA export from nucleus in response to heat stress"/>
    <property type="evidence" value="ECO:0007669"/>
    <property type="project" value="TreeGrafter"/>
</dbReference>
<feature type="compositionally biased region" description="Basic and acidic residues" evidence="1">
    <location>
        <begin position="519"/>
        <end position="537"/>
    </location>
</feature>
<dbReference type="GO" id="GO:0016973">
    <property type="term" value="P:poly(A)+ mRNA export from nucleus"/>
    <property type="evidence" value="ECO:0007669"/>
    <property type="project" value="TreeGrafter"/>
</dbReference>
<evidence type="ECO:0000256" key="1">
    <source>
        <dbReference type="SAM" id="MobiDB-lite"/>
    </source>
</evidence>
<feature type="region of interest" description="Disordered" evidence="1">
    <location>
        <begin position="476"/>
        <end position="571"/>
    </location>
</feature>
<dbReference type="GO" id="GO:0044615">
    <property type="term" value="C:nuclear pore nuclear basket"/>
    <property type="evidence" value="ECO:0007669"/>
    <property type="project" value="InterPro"/>
</dbReference>
<reference evidence="2 3" key="1">
    <citation type="journal article" date="2021" name="DNA Res.">
        <title>Genome analysis of Candida subhashii reveals its hybrid nature and dual mitochondrial genome conformations.</title>
        <authorList>
            <person name="Mixao V."/>
            <person name="Hegedusova E."/>
            <person name="Saus E."/>
            <person name="Pryszcz L.P."/>
            <person name="Cillingova A."/>
            <person name="Nosek J."/>
            <person name="Gabaldon T."/>
        </authorList>
    </citation>
    <scope>NUCLEOTIDE SEQUENCE [LARGE SCALE GENOMIC DNA]</scope>
    <source>
        <strain evidence="2 3">CBS 10753</strain>
    </source>
</reference>
<dbReference type="GO" id="GO:0034398">
    <property type="term" value="P:telomere tethering at nuclear periphery"/>
    <property type="evidence" value="ECO:0007669"/>
    <property type="project" value="TreeGrafter"/>
</dbReference>